<protein>
    <recommendedName>
        <fullName evidence="1">Peptidase C39-like domain-containing protein</fullName>
    </recommendedName>
</protein>
<dbReference type="Gene3D" id="3.90.70.10">
    <property type="entry name" value="Cysteine proteinases"/>
    <property type="match status" value="1"/>
</dbReference>
<dbReference type="AlphaFoldDB" id="K1TMS1"/>
<dbReference type="EMBL" id="AJWY01003729">
    <property type="protein sequence ID" value="EKC74447.1"/>
    <property type="molecule type" value="Genomic_DNA"/>
</dbReference>
<comment type="caution">
    <text evidence="2">The sequence shown here is derived from an EMBL/GenBank/DDBJ whole genome shotgun (WGS) entry which is preliminary data.</text>
</comment>
<accession>K1TMS1</accession>
<feature type="domain" description="Peptidase C39-like" evidence="1">
    <location>
        <begin position="50"/>
        <end position="187"/>
    </location>
</feature>
<name>K1TMS1_9ZZZZ</name>
<organism evidence="2">
    <name type="scientific">human gut metagenome</name>
    <dbReference type="NCBI Taxonomy" id="408170"/>
    <lineage>
        <taxon>unclassified sequences</taxon>
        <taxon>metagenomes</taxon>
        <taxon>organismal metagenomes</taxon>
    </lineage>
</organism>
<proteinExistence type="predicted"/>
<evidence type="ECO:0000259" key="1">
    <source>
        <dbReference type="Pfam" id="PF13529"/>
    </source>
</evidence>
<evidence type="ECO:0000313" key="2">
    <source>
        <dbReference type="EMBL" id="EKC74447.1"/>
    </source>
</evidence>
<dbReference type="Pfam" id="PF13529">
    <property type="entry name" value="Peptidase_C39_2"/>
    <property type="match status" value="1"/>
</dbReference>
<dbReference type="PROSITE" id="PS51257">
    <property type="entry name" value="PROKAR_LIPOPROTEIN"/>
    <property type="match status" value="1"/>
</dbReference>
<gene>
    <name evidence="2" type="ORF">LEA_05723</name>
</gene>
<dbReference type="InterPro" id="IPR039564">
    <property type="entry name" value="Peptidase_C39-like"/>
</dbReference>
<sequence>MKKRYGILILGTFACAACFLLSACAGPAAEQSSVQPPYDGQTQDADVFIDMPNLRQYGGYTCGTTCVQMVMNWLDPYQADWNLAAYEEELGTNEEAGTPPGSIVSFFEENSVTVTAKENRTTPELASALYQGHPVLLCIQAWAAAEDGYNTQNSDDADTYLAEGHWVICVGYQKQEPGYVFYFNDPACVGYCMMSEQDLNNRWIDMDTEGNIYDHYGIEITADGTSYNPDGVFYLE</sequence>
<reference evidence="2" key="1">
    <citation type="journal article" date="2013" name="Environ. Microbiol.">
        <title>Microbiota from the distal guts of lean and obese adolescents exhibit partial functional redundancy besides clear differences in community structure.</title>
        <authorList>
            <person name="Ferrer M."/>
            <person name="Ruiz A."/>
            <person name="Lanza F."/>
            <person name="Haange S.B."/>
            <person name="Oberbach A."/>
            <person name="Till H."/>
            <person name="Bargiela R."/>
            <person name="Campoy C."/>
            <person name="Segura M.T."/>
            <person name="Richter M."/>
            <person name="von Bergen M."/>
            <person name="Seifert J."/>
            <person name="Suarez A."/>
        </authorList>
    </citation>
    <scope>NUCLEOTIDE SEQUENCE</scope>
</reference>